<name>A0A8H7V8Q9_9FUNG</name>
<dbReference type="GO" id="GO:0003677">
    <property type="term" value="F:DNA binding"/>
    <property type="evidence" value="ECO:0007669"/>
    <property type="project" value="UniProtKB-UniRule"/>
</dbReference>
<feature type="DNA-binding region" description="Homeobox" evidence="1">
    <location>
        <begin position="427"/>
        <end position="490"/>
    </location>
</feature>
<dbReference type="EMBL" id="JAEPRD010000024">
    <property type="protein sequence ID" value="KAG2207563.1"/>
    <property type="molecule type" value="Genomic_DNA"/>
</dbReference>
<comment type="subcellular location">
    <subcellularLocation>
        <location evidence="1 2">Nucleus</location>
    </subcellularLocation>
</comment>
<dbReference type="InterPro" id="IPR009057">
    <property type="entry name" value="Homeodomain-like_sf"/>
</dbReference>
<evidence type="ECO:0000313" key="5">
    <source>
        <dbReference type="EMBL" id="KAG2207563.1"/>
    </source>
</evidence>
<dbReference type="Proteomes" id="UP000603453">
    <property type="component" value="Unassembled WGS sequence"/>
</dbReference>
<evidence type="ECO:0000256" key="1">
    <source>
        <dbReference type="PROSITE-ProRule" id="PRU00108"/>
    </source>
</evidence>
<dbReference type="SUPFAM" id="SSF46689">
    <property type="entry name" value="Homeodomain-like"/>
    <property type="match status" value="1"/>
</dbReference>
<keyword evidence="1 2" id="KW-0539">Nucleus</keyword>
<accession>A0A8H7V8Q9</accession>
<organism evidence="5 6">
    <name type="scientific">Mucor saturninus</name>
    <dbReference type="NCBI Taxonomy" id="64648"/>
    <lineage>
        <taxon>Eukaryota</taxon>
        <taxon>Fungi</taxon>
        <taxon>Fungi incertae sedis</taxon>
        <taxon>Mucoromycota</taxon>
        <taxon>Mucoromycotina</taxon>
        <taxon>Mucoromycetes</taxon>
        <taxon>Mucorales</taxon>
        <taxon>Mucorineae</taxon>
        <taxon>Mucoraceae</taxon>
        <taxon>Mucor</taxon>
    </lineage>
</organism>
<proteinExistence type="predicted"/>
<dbReference type="OrthoDB" id="2389483at2759"/>
<feature type="compositionally biased region" description="Basic residues" evidence="3">
    <location>
        <begin position="394"/>
        <end position="411"/>
    </location>
</feature>
<keyword evidence="1 2" id="KW-0371">Homeobox</keyword>
<gene>
    <name evidence="5" type="ORF">INT47_004313</name>
</gene>
<evidence type="ECO:0000313" key="6">
    <source>
        <dbReference type="Proteomes" id="UP000603453"/>
    </source>
</evidence>
<feature type="domain" description="Homeobox" evidence="4">
    <location>
        <begin position="425"/>
        <end position="489"/>
    </location>
</feature>
<evidence type="ECO:0000256" key="3">
    <source>
        <dbReference type="SAM" id="MobiDB-lite"/>
    </source>
</evidence>
<dbReference type="CDD" id="cd00086">
    <property type="entry name" value="homeodomain"/>
    <property type="match status" value="1"/>
</dbReference>
<keyword evidence="1 2" id="KW-0238">DNA-binding</keyword>
<dbReference type="SMART" id="SM00389">
    <property type="entry name" value="HOX"/>
    <property type="match status" value="1"/>
</dbReference>
<dbReference type="Gene3D" id="1.10.10.60">
    <property type="entry name" value="Homeodomain-like"/>
    <property type="match status" value="1"/>
</dbReference>
<dbReference type="InterPro" id="IPR001356">
    <property type="entry name" value="HD"/>
</dbReference>
<dbReference type="AlphaFoldDB" id="A0A8H7V8Q9"/>
<sequence>MYQQDQVYENDLFNNKVSPASLKDVACQPASVTLSPFSSPDDSDLQYSCEDLNTTFSQTSIDPLLIEELNQPELENTHLPSLNDLLFQFPDLPSFVDHGDFVIFSNIWFEFQKNTVLARDPENRPYVQSWLESTALQIHYMMVTIAKSSNTVPANVEASPRRMFSALRRLKDRIEIMHQVFQIIENGRVSFGQNPTEAIEPLIKAALEIKRNVSFLSNQSEKIPVITRDSVNLVNPNQVTMNEISDSVMDTYNLMPYNNSSTTAANNLISAPSGQQDFTLFTHIQPDWIHHQTTSLPVTPSLSSNNNMLNPFFSLPASPTCIPQETPSVDGTVGTPCNTVRDSSMSPYHPNSPLNTLSEFNTSDFEMEEDVNIEDDEDYIVSDAAEDEDWKESKKSRQKRASITRKSRGGKRTNVVTKQLGIERQFTRRTATSYDAQTTHYLKSIFFDIYSSRDKLTKDQRRQVQKETGLKPRNITYWFSNHKRRFHNSLLVFKKIIKDSKGSVKNYDDFLEWRRARGLTEEVLENEHLQILKSLDENNITT</sequence>
<protein>
    <recommendedName>
        <fullName evidence="4">Homeobox domain-containing protein</fullName>
    </recommendedName>
</protein>
<dbReference type="GO" id="GO:0005634">
    <property type="term" value="C:nucleus"/>
    <property type="evidence" value="ECO:0007669"/>
    <property type="project" value="UniProtKB-SubCell"/>
</dbReference>
<evidence type="ECO:0000256" key="2">
    <source>
        <dbReference type="RuleBase" id="RU000682"/>
    </source>
</evidence>
<reference evidence="5" key="1">
    <citation type="submission" date="2020-12" db="EMBL/GenBank/DDBJ databases">
        <title>Metabolic potential, ecology and presence of endohyphal bacteria is reflected in genomic diversity of Mucoromycotina.</title>
        <authorList>
            <person name="Muszewska A."/>
            <person name="Okrasinska A."/>
            <person name="Steczkiewicz K."/>
            <person name="Drgas O."/>
            <person name="Orlowska M."/>
            <person name="Perlinska-Lenart U."/>
            <person name="Aleksandrzak-Piekarczyk T."/>
            <person name="Szatraj K."/>
            <person name="Zielenkiewicz U."/>
            <person name="Pilsyk S."/>
            <person name="Malc E."/>
            <person name="Mieczkowski P."/>
            <person name="Kruszewska J.S."/>
            <person name="Biernat P."/>
            <person name="Pawlowska J."/>
        </authorList>
    </citation>
    <scope>NUCLEOTIDE SEQUENCE</scope>
    <source>
        <strain evidence="5">WA0000017839</strain>
    </source>
</reference>
<keyword evidence="6" id="KW-1185">Reference proteome</keyword>
<evidence type="ECO:0000259" key="4">
    <source>
        <dbReference type="PROSITE" id="PS50071"/>
    </source>
</evidence>
<comment type="caution">
    <text evidence="5">The sequence shown here is derived from an EMBL/GenBank/DDBJ whole genome shotgun (WGS) entry which is preliminary data.</text>
</comment>
<dbReference type="PROSITE" id="PS50071">
    <property type="entry name" value="HOMEOBOX_2"/>
    <property type="match status" value="1"/>
</dbReference>
<dbReference type="Pfam" id="PF00046">
    <property type="entry name" value="Homeodomain"/>
    <property type="match status" value="1"/>
</dbReference>
<feature type="region of interest" description="Disordered" evidence="3">
    <location>
        <begin position="383"/>
        <end position="412"/>
    </location>
</feature>